<feature type="domain" description="CxC2-like cysteine cluster KDZ transposase-associated" evidence="1">
    <location>
        <begin position="45"/>
        <end position="149"/>
    </location>
</feature>
<dbReference type="AlphaFoldDB" id="A0AA39PPT7"/>
<dbReference type="Pfam" id="PF18803">
    <property type="entry name" value="CxC2"/>
    <property type="match status" value="1"/>
</dbReference>
<organism evidence="2 3">
    <name type="scientific">Armillaria luteobubalina</name>
    <dbReference type="NCBI Taxonomy" id="153913"/>
    <lineage>
        <taxon>Eukaryota</taxon>
        <taxon>Fungi</taxon>
        <taxon>Dikarya</taxon>
        <taxon>Basidiomycota</taxon>
        <taxon>Agaricomycotina</taxon>
        <taxon>Agaricomycetes</taxon>
        <taxon>Agaricomycetidae</taxon>
        <taxon>Agaricales</taxon>
        <taxon>Marasmiineae</taxon>
        <taxon>Physalacriaceae</taxon>
        <taxon>Armillaria</taxon>
    </lineage>
</organism>
<dbReference type="EMBL" id="JAUEPU010000039">
    <property type="protein sequence ID" value="KAK0488272.1"/>
    <property type="molecule type" value="Genomic_DNA"/>
</dbReference>
<dbReference type="Proteomes" id="UP001175228">
    <property type="component" value="Unassembled WGS sequence"/>
</dbReference>
<evidence type="ECO:0000313" key="2">
    <source>
        <dbReference type="EMBL" id="KAK0488272.1"/>
    </source>
</evidence>
<comment type="caution">
    <text evidence="2">The sequence shown here is derived from an EMBL/GenBank/DDBJ whole genome shotgun (WGS) entry which is preliminary data.</text>
</comment>
<evidence type="ECO:0000313" key="3">
    <source>
        <dbReference type="Proteomes" id="UP001175228"/>
    </source>
</evidence>
<proteinExistence type="predicted"/>
<name>A0AA39PPT7_9AGAR</name>
<accession>A0AA39PPT7</accession>
<reference evidence="2" key="1">
    <citation type="submission" date="2023-06" db="EMBL/GenBank/DDBJ databases">
        <authorList>
            <consortium name="Lawrence Berkeley National Laboratory"/>
            <person name="Ahrendt S."/>
            <person name="Sahu N."/>
            <person name="Indic B."/>
            <person name="Wong-Bajracharya J."/>
            <person name="Merenyi Z."/>
            <person name="Ke H.-M."/>
            <person name="Monk M."/>
            <person name="Kocsube S."/>
            <person name="Drula E."/>
            <person name="Lipzen A."/>
            <person name="Balint B."/>
            <person name="Henrissat B."/>
            <person name="Andreopoulos B."/>
            <person name="Martin F.M."/>
            <person name="Harder C.B."/>
            <person name="Rigling D."/>
            <person name="Ford K.L."/>
            <person name="Foster G.D."/>
            <person name="Pangilinan J."/>
            <person name="Papanicolaou A."/>
            <person name="Barry K."/>
            <person name="LaButti K."/>
            <person name="Viragh M."/>
            <person name="Koriabine M."/>
            <person name="Yan M."/>
            <person name="Riley R."/>
            <person name="Champramary S."/>
            <person name="Plett K.L."/>
            <person name="Tsai I.J."/>
            <person name="Slot J."/>
            <person name="Sipos G."/>
            <person name="Plett J."/>
            <person name="Nagy L.G."/>
            <person name="Grigoriev I.V."/>
        </authorList>
    </citation>
    <scope>NUCLEOTIDE SEQUENCE</scope>
    <source>
        <strain evidence="2">HWK02</strain>
    </source>
</reference>
<keyword evidence="3" id="KW-1185">Reference proteome</keyword>
<sequence>MLESDSTWDRTPVIKCDKCGAGLLEWMPLHKIKEWNGKYFRQTSLKDHGLRVQLGHHNMTCQNPQPATHNFTILHVNSIHKVAVDWCCCLDQAPLRLQCLHFNWYPATSLHPCSCTTVEVLHHFHMLMLAGNVSAYEYYHGLIHMTNNAEVDLPKTQYHTFFRLMRQFHHLHLMKRFTRGHVEDGIASTNPGQLTLGCLSCPHPGVNLPEDWKDNTKKEERFIHWPVLAVDANFRMSSQDKLSEDADPGLHTGLAYYVKHDSYVEHVCKYASQKDISSCSGFRTLAHAESKCNKGLQATGIGICVCARHKIVLPLAAGDLQVGERYCNMDYIAGSASKAFNGCKEIFFSYDISCQWQVKLRDRMQKLPPKAQFCDDLALNFALVGWMFRGHNFRKTVNTDASEALMKHRLKEQDRILAVKGAMKLHSCSPAAAMGMGLLIEEMQQHLMKDFKTLSEDPLTLTQHKEQHDRQVTLRWQLTQFRDMQAAYMPGVASLLSGKPVQLGGSDIEHESLLLPSVLTSQQRAEGCRGSVKMVEEQLCEAQCLDTLDVVHGIIQAQRDSFAYCDRNMQGQVHITCTIAFIKHLGKCLDVAVTKEWEKSLRIMTQADVTSVEGAVFSINDGDKDVTHYRKKKKKTATQQVMGEAEGFQKVLWIWMMEGSFDHADDKEMNTELLLVKAEMKKTLLALEHRVLQWERLQENIKNMKGDTVIQEGRRAYAERQVSIWRRLATSFQWKWSQAWASTRALQTPRNADEACVREAEEEAAAEEEISEEDLGISVVAVHSM</sequence>
<dbReference type="InterPro" id="IPR040521">
    <property type="entry name" value="KDZ"/>
</dbReference>
<gene>
    <name evidence="2" type="ORF">EDD18DRAFT_1110250</name>
</gene>
<protein>
    <recommendedName>
        <fullName evidence="1">CxC2-like cysteine cluster KDZ transposase-associated domain-containing protein</fullName>
    </recommendedName>
</protein>
<evidence type="ECO:0000259" key="1">
    <source>
        <dbReference type="Pfam" id="PF18803"/>
    </source>
</evidence>
<dbReference type="InterPro" id="IPR041457">
    <property type="entry name" value="CxC2_KDZ-assoc"/>
</dbReference>
<dbReference type="Pfam" id="PF18758">
    <property type="entry name" value="KDZ"/>
    <property type="match status" value="1"/>
</dbReference>